<dbReference type="HOGENOM" id="CLU_527849_0_0_1"/>
<evidence type="ECO:0000313" key="3">
    <source>
        <dbReference type="Proteomes" id="UP000053328"/>
    </source>
</evidence>
<accession>A0A0D2B6P5</accession>
<feature type="region of interest" description="Disordered" evidence="1">
    <location>
        <begin position="251"/>
        <end position="297"/>
    </location>
</feature>
<dbReference type="OrthoDB" id="4167490at2759"/>
<organism evidence="2 3">
    <name type="scientific">Exophiala spinifera</name>
    <dbReference type="NCBI Taxonomy" id="91928"/>
    <lineage>
        <taxon>Eukaryota</taxon>
        <taxon>Fungi</taxon>
        <taxon>Dikarya</taxon>
        <taxon>Ascomycota</taxon>
        <taxon>Pezizomycotina</taxon>
        <taxon>Eurotiomycetes</taxon>
        <taxon>Chaetothyriomycetidae</taxon>
        <taxon>Chaetothyriales</taxon>
        <taxon>Herpotrichiellaceae</taxon>
        <taxon>Exophiala</taxon>
    </lineage>
</organism>
<feature type="compositionally biased region" description="Acidic residues" evidence="1">
    <location>
        <begin position="256"/>
        <end position="273"/>
    </location>
</feature>
<name>A0A0D2B6P5_9EURO</name>
<reference evidence="2 3" key="1">
    <citation type="submission" date="2015-01" db="EMBL/GenBank/DDBJ databases">
        <title>The Genome Sequence of Exophiala spinifera CBS89968.</title>
        <authorList>
            <consortium name="The Broad Institute Genomics Platform"/>
            <person name="Cuomo C."/>
            <person name="de Hoog S."/>
            <person name="Gorbushina A."/>
            <person name="Stielow B."/>
            <person name="Teixiera M."/>
            <person name="Abouelleil A."/>
            <person name="Chapman S.B."/>
            <person name="Priest M."/>
            <person name="Young S.K."/>
            <person name="Wortman J."/>
            <person name="Nusbaum C."/>
            <person name="Birren B."/>
        </authorList>
    </citation>
    <scope>NUCLEOTIDE SEQUENCE [LARGE SCALE GENOMIC DNA]</scope>
    <source>
        <strain evidence="2 3">CBS 89968</strain>
    </source>
</reference>
<evidence type="ECO:0000256" key="1">
    <source>
        <dbReference type="SAM" id="MobiDB-lite"/>
    </source>
</evidence>
<dbReference type="GeneID" id="27334220"/>
<keyword evidence="3" id="KW-1185">Reference proteome</keyword>
<proteinExistence type="predicted"/>
<feature type="compositionally biased region" description="Basic and acidic residues" evidence="1">
    <location>
        <begin position="35"/>
        <end position="45"/>
    </location>
</feature>
<feature type="compositionally biased region" description="Acidic residues" evidence="1">
    <location>
        <begin position="281"/>
        <end position="297"/>
    </location>
</feature>
<dbReference type="Proteomes" id="UP000053328">
    <property type="component" value="Unassembled WGS sequence"/>
</dbReference>
<gene>
    <name evidence="2" type="ORF">PV08_07137</name>
</gene>
<dbReference type="EMBL" id="KN847496">
    <property type="protein sequence ID" value="KIW14355.1"/>
    <property type="molecule type" value="Genomic_DNA"/>
</dbReference>
<dbReference type="AlphaFoldDB" id="A0A0D2B6P5"/>
<evidence type="ECO:0000313" key="2">
    <source>
        <dbReference type="EMBL" id="KIW14355.1"/>
    </source>
</evidence>
<protein>
    <submittedName>
        <fullName evidence="2">Uncharacterized protein</fullName>
    </submittedName>
</protein>
<dbReference type="VEuPathDB" id="FungiDB:PV08_07137"/>
<feature type="region of interest" description="Disordered" evidence="1">
    <location>
        <begin position="14"/>
        <end position="46"/>
    </location>
</feature>
<sequence length="606" mass="70001">MSDINELPNLLMPVSARRKRSASPHPGTVGRPMKRTAELRPTPRERAHRVQLVHGHAELHMVAERRRAGLSALESMPPEIIQDIFFKCMEVNMPRASRYLGAVLAHERIFRSTILMAYFDDDLESPIVYEHFKPAVYFPLSLEHKIRLQRQILACKWFSLKLLWKSLPELVHLNVVQARARELRDQKALGLSDDAIAHPYYQNTRQSLLGTVPAEDDEEALMAHYRAPVNFLHMPEEGCSHCEQHHHHYHYPVQEEKDEEEEEEEEEGEEGPELEVQPEPNDADSESASDISDDDALEQAWPPNPRICVWRCWADQQGRLHKEMERGISVLAVRALPDCVIDVPRWTAERIDLLKFLRQGMRYLHHDQVLEISAEALFRGLRTALRQRNEDATLVLLELHYATMRAHLAPPQIPEREPISEEPRFDNLVGPFVHPLPQALILDAVPAENSRREFNPMTLRLLSYMLCEGVDSLEPRNPRLSRWAINASSRLDNPNKVKMMGLWVMGQMFRTARYMLRDGEPLFVNGKPTYDEDHATPWPWEGMTFTQKLRYDTDGEVPMLPTAPDGRPCGGTRVPLEWDHDPNEDFIQDDSKDDVDIFPISRYRAC</sequence>
<dbReference type="RefSeq" id="XP_016234571.1">
    <property type="nucleotide sequence ID" value="XM_016381469.1"/>
</dbReference>